<keyword evidence="4" id="KW-1185">Reference proteome</keyword>
<feature type="chain" id="PRO_5003436908" evidence="2">
    <location>
        <begin position="20"/>
        <end position="207"/>
    </location>
</feature>
<name>G2R5G8_THETT</name>
<gene>
    <name evidence="3" type="ORF">THITE_2129356</name>
</gene>
<feature type="region of interest" description="Disordered" evidence="1">
    <location>
        <begin position="120"/>
        <end position="161"/>
    </location>
</feature>
<dbReference type="HOGENOM" id="CLU_1327196_0_0_1"/>
<dbReference type="EMBL" id="CP003011">
    <property type="protein sequence ID" value="AEO67459.1"/>
    <property type="molecule type" value="Genomic_DNA"/>
</dbReference>
<dbReference type="Proteomes" id="UP000008181">
    <property type="component" value="Chromosome 3"/>
</dbReference>
<protein>
    <submittedName>
        <fullName evidence="3">Uncharacterized protein</fullName>
    </submittedName>
</protein>
<dbReference type="GeneID" id="11516041"/>
<proteinExistence type="predicted"/>
<evidence type="ECO:0000256" key="2">
    <source>
        <dbReference type="SAM" id="SignalP"/>
    </source>
</evidence>
<dbReference type="AlphaFoldDB" id="G2R5G8"/>
<keyword evidence="2" id="KW-0732">Signal</keyword>
<dbReference type="KEGG" id="ttt:THITE_2129356"/>
<organism evidence="3 4">
    <name type="scientific">Thermothielavioides terrestris (strain ATCC 38088 / NRRL 8126)</name>
    <name type="common">Thielavia terrestris</name>
    <dbReference type="NCBI Taxonomy" id="578455"/>
    <lineage>
        <taxon>Eukaryota</taxon>
        <taxon>Fungi</taxon>
        <taxon>Dikarya</taxon>
        <taxon>Ascomycota</taxon>
        <taxon>Pezizomycotina</taxon>
        <taxon>Sordariomycetes</taxon>
        <taxon>Sordariomycetidae</taxon>
        <taxon>Sordariales</taxon>
        <taxon>Chaetomiaceae</taxon>
        <taxon>Thermothielavioides</taxon>
        <taxon>Thermothielavioides terrestris</taxon>
    </lineage>
</organism>
<reference evidence="3 4" key="1">
    <citation type="journal article" date="2011" name="Nat. Biotechnol.">
        <title>Comparative genomic analysis of the thermophilic biomass-degrading fungi Myceliophthora thermophila and Thielavia terrestris.</title>
        <authorList>
            <person name="Berka R.M."/>
            <person name="Grigoriev I.V."/>
            <person name="Otillar R."/>
            <person name="Salamov A."/>
            <person name="Grimwood J."/>
            <person name="Reid I."/>
            <person name="Ishmael N."/>
            <person name="John T."/>
            <person name="Darmond C."/>
            <person name="Moisan M.-C."/>
            <person name="Henrissat B."/>
            <person name="Coutinho P.M."/>
            <person name="Lombard V."/>
            <person name="Natvig D.O."/>
            <person name="Lindquist E."/>
            <person name="Schmutz J."/>
            <person name="Lucas S."/>
            <person name="Harris P."/>
            <person name="Powlowski J."/>
            <person name="Bellemare A."/>
            <person name="Taylor D."/>
            <person name="Butler G."/>
            <person name="de Vries R.P."/>
            <person name="Allijn I.E."/>
            <person name="van den Brink J."/>
            <person name="Ushinsky S."/>
            <person name="Storms R."/>
            <person name="Powell A.J."/>
            <person name="Paulsen I.T."/>
            <person name="Elbourne L.D.H."/>
            <person name="Baker S.E."/>
            <person name="Magnuson J."/>
            <person name="LaBoissiere S."/>
            <person name="Clutterbuck A.J."/>
            <person name="Martinez D."/>
            <person name="Wogulis M."/>
            <person name="de Leon A.L."/>
            <person name="Rey M.W."/>
            <person name="Tsang A."/>
        </authorList>
    </citation>
    <scope>NUCLEOTIDE SEQUENCE [LARGE SCALE GENOMIC DNA]</scope>
    <source>
        <strain evidence="4">ATCC 38088 / NRRL 8126</strain>
    </source>
</reference>
<accession>G2R5G8</accession>
<dbReference type="RefSeq" id="XP_003653795.1">
    <property type="nucleotide sequence ID" value="XM_003653747.1"/>
</dbReference>
<evidence type="ECO:0000313" key="4">
    <source>
        <dbReference type="Proteomes" id="UP000008181"/>
    </source>
</evidence>
<evidence type="ECO:0000313" key="3">
    <source>
        <dbReference type="EMBL" id="AEO67459.1"/>
    </source>
</evidence>
<evidence type="ECO:0000256" key="1">
    <source>
        <dbReference type="SAM" id="MobiDB-lite"/>
    </source>
</evidence>
<sequence length="207" mass="20378">MKSAILAVTLAFGIIGASATIKYEYDQDGSVTVAYVVRDSPAPATARAKAARSASGGCSRCRDQCLRGVLSAASAAPDFCASFLAATYTAAGDFAPVQTQCATDAGRVSSACSCLVQPTSSASSVSSSVPTTSTVSSSTSTSASVTESSSTESSSTATPTPTAPACAPLGASCDLAHPELCCSMACHAGGSDGGYCFDLGGGPGYQE</sequence>
<feature type="signal peptide" evidence="2">
    <location>
        <begin position="1"/>
        <end position="19"/>
    </location>
</feature>